<dbReference type="Pfam" id="PF13462">
    <property type="entry name" value="Thioredoxin_4"/>
    <property type="match status" value="1"/>
</dbReference>
<dbReference type="PANTHER" id="PTHR13887">
    <property type="entry name" value="GLUTATHIONE S-TRANSFERASE KAPPA"/>
    <property type="match status" value="1"/>
</dbReference>
<dbReference type="CDD" id="cd02972">
    <property type="entry name" value="DsbA_family"/>
    <property type="match status" value="1"/>
</dbReference>
<feature type="transmembrane region" description="Helical" evidence="7">
    <location>
        <begin position="30"/>
        <end position="51"/>
    </location>
</feature>
<dbReference type="PANTHER" id="PTHR13887:SF14">
    <property type="entry name" value="DISULFIDE BOND FORMATION PROTEIN D"/>
    <property type="match status" value="1"/>
</dbReference>
<evidence type="ECO:0000256" key="6">
    <source>
        <dbReference type="SAM" id="MobiDB-lite"/>
    </source>
</evidence>
<dbReference type="GO" id="GO:0016853">
    <property type="term" value="F:isomerase activity"/>
    <property type="evidence" value="ECO:0007669"/>
    <property type="project" value="UniProtKB-KW"/>
</dbReference>
<evidence type="ECO:0000256" key="4">
    <source>
        <dbReference type="ARBA" id="ARBA00023157"/>
    </source>
</evidence>
<proteinExistence type="inferred from homology"/>
<evidence type="ECO:0000313" key="9">
    <source>
        <dbReference type="EMBL" id="RCG33044.1"/>
    </source>
</evidence>
<comment type="similarity">
    <text evidence="1">Belongs to the thioredoxin family. DsbA subfamily.</text>
</comment>
<dbReference type="Gene3D" id="3.40.30.10">
    <property type="entry name" value="Glutaredoxin"/>
    <property type="match status" value="1"/>
</dbReference>
<reference evidence="9 10" key="1">
    <citation type="submission" date="2018-06" db="EMBL/GenBank/DDBJ databases">
        <title>Sphaerisporangium craniellae sp. nov., isolated from a marine sponge in the South China Sea.</title>
        <authorList>
            <person name="Li L."/>
        </authorList>
    </citation>
    <scope>NUCLEOTIDE SEQUENCE [LARGE SCALE GENOMIC DNA]</scope>
    <source>
        <strain evidence="9 10">CCTCC AA 208026</strain>
    </source>
</reference>
<name>A0A367FS41_9ACTN</name>
<gene>
    <name evidence="9" type="ORF">DQ384_00915</name>
</gene>
<protein>
    <submittedName>
        <fullName evidence="9">Protein-disulfide isomerase</fullName>
    </submittedName>
</protein>
<keyword evidence="9" id="KW-0413">Isomerase</keyword>
<keyword evidence="2" id="KW-0732">Signal</keyword>
<keyword evidence="10" id="KW-1185">Reference proteome</keyword>
<dbReference type="AlphaFoldDB" id="A0A367FS41"/>
<keyword evidence="7" id="KW-0812">Transmembrane</keyword>
<evidence type="ECO:0000256" key="3">
    <source>
        <dbReference type="ARBA" id="ARBA00023002"/>
    </source>
</evidence>
<keyword evidence="5" id="KW-0676">Redox-active center</keyword>
<keyword evidence="4" id="KW-1015">Disulfide bond</keyword>
<keyword evidence="7" id="KW-1133">Transmembrane helix</keyword>
<feature type="domain" description="Thioredoxin-like fold" evidence="8">
    <location>
        <begin position="83"/>
        <end position="235"/>
    </location>
</feature>
<feature type="region of interest" description="Disordered" evidence="6">
    <location>
        <begin position="1"/>
        <end position="20"/>
    </location>
</feature>
<dbReference type="EMBL" id="QOIL01000001">
    <property type="protein sequence ID" value="RCG33044.1"/>
    <property type="molecule type" value="Genomic_DNA"/>
</dbReference>
<sequence length="250" mass="27191">MGKAAREVSARERIKTQREQEARQQQRRRLATVVAVVVVVLTIVGGGWWYVQSGKSETLTGALAPITIQQDGSVVMAKPGVTKPVLDIYEDFQCPACQAFEQFSSATVKNMAAAGQVKVVYHPINIFGQEPALGNTMRASSAARCVTNGEQWIAFHDRLFKEQPPETKAGFSLDDLVKWGKEAGVTDPGFESCVRGQKNAEAQATYSKRILDAKLVPEGTPTVRLDGKVVDNKVAFSPASLRQTILDAAK</sequence>
<keyword evidence="7" id="KW-0472">Membrane</keyword>
<comment type="caution">
    <text evidence="9">The sequence shown here is derived from an EMBL/GenBank/DDBJ whole genome shotgun (WGS) entry which is preliminary data.</text>
</comment>
<dbReference type="RefSeq" id="WP_114026709.1">
    <property type="nucleotide sequence ID" value="NZ_QOIL01000001.1"/>
</dbReference>
<evidence type="ECO:0000313" key="10">
    <source>
        <dbReference type="Proteomes" id="UP000253094"/>
    </source>
</evidence>
<dbReference type="InterPro" id="IPR012336">
    <property type="entry name" value="Thioredoxin-like_fold"/>
</dbReference>
<dbReference type="SUPFAM" id="SSF52833">
    <property type="entry name" value="Thioredoxin-like"/>
    <property type="match status" value="1"/>
</dbReference>
<accession>A0A367FS41</accession>
<evidence type="ECO:0000259" key="8">
    <source>
        <dbReference type="Pfam" id="PF13462"/>
    </source>
</evidence>
<organism evidence="9 10">
    <name type="scientific">Sphaerisporangium album</name>
    <dbReference type="NCBI Taxonomy" id="509200"/>
    <lineage>
        <taxon>Bacteria</taxon>
        <taxon>Bacillati</taxon>
        <taxon>Actinomycetota</taxon>
        <taxon>Actinomycetes</taxon>
        <taxon>Streptosporangiales</taxon>
        <taxon>Streptosporangiaceae</taxon>
        <taxon>Sphaerisporangium</taxon>
    </lineage>
</organism>
<evidence type="ECO:0000256" key="2">
    <source>
        <dbReference type="ARBA" id="ARBA00022729"/>
    </source>
</evidence>
<evidence type="ECO:0000256" key="1">
    <source>
        <dbReference type="ARBA" id="ARBA00005791"/>
    </source>
</evidence>
<evidence type="ECO:0000256" key="5">
    <source>
        <dbReference type="ARBA" id="ARBA00023284"/>
    </source>
</evidence>
<dbReference type="InterPro" id="IPR036249">
    <property type="entry name" value="Thioredoxin-like_sf"/>
</dbReference>
<dbReference type="OrthoDB" id="4135024at2"/>
<evidence type="ECO:0000256" key="7">
    <source>
        <dbReference type="SAM" id="Phobius"/>
    </source>
</evidence>
<keyword evidence="3" id="KW-0560">Oxidoreductase</keyword>
<dbReference type="GO" id="GO:0016491">
    <property type="term" value="F:oxidoreductase activity"/>
    <property type="evidence" value="ECO:0007669"/>
    <property type="project" value="UniProtKB-KW"/>
</dbReference>
<dbReference type="Proteomes" id="UP000253094">
    <property type="component" value="Unassembled WGS sequence"/>
</dbReference>